<organism evidence="1 2">
    <name type="scientific">Colletotrichum orbiculare (strain 104-T / ATCC 96160 / CBS 514.97 / LARS 414 / MAFF 240422)</name>
    <name type="common">Cucumber anthracnose fungus</name>
    <name type="synonym">Colletotrichum lagenarium</name>
    <dbReference type="NCBI Taxonomy" id="1213857"/>
    <lineage>
        <taxon>Eukaryota</taxon>
        <taxon>Fungi</taxon>
        <taxon>Dikarya</taxon>
        <taxon>Ascomycota</taxon>
        <taxon>Pezizomycotina</taxon>
        <taxon>Sordariomycetes</taxon>
        <taxon>Hypocreomycetidae</taxon>
        <taxon>Glomerellales</taxon>
        <taxon>Glomerellaceae</taxon>
        <taxon>Colletotrichum</taxon>
        <taxon>Colletotrichum orbiculare species complex</taxon>
    </lineage>
</organism>
<dbReference type="AlphaFoldDB" id="N4VZ56"/>
<dbReference type="InterPro" id="IPR045469">
    <property type="entry name" value="Nis1"/>
</dbReference>
<evidence type="ECO:0000313" key="2">
    <source>
        <dbReference type="Proteomes" id="UP000014480"/>
    </source>
</evidence>
<keyword evidence="2" id="KW-1185">Reference proteome</keyword>
<comment type="caution">
    <text evidence="1">The sequence shown here is derived from an EMBL/GenBank/DDBJ whole genome shotgun (WGS) entry which is preliminary data.</text>
</comment>
<accession>N4VZ56</accession>
<dbReference type="Proteomes" id="UP000014480">
    <property type="component" value="Unassembled WGS sequence"/>
</dbReference>
<dbReference type="Pfam" id="PF19271">
    <property type="entry name" value="Nis1"/>
    <property type="match status" value="1"/>
</dbReference>
<name>N4VZ56_COLOR</name>
<evidence type="ECO:0000313" key="1">
    <source>
        <dbReference type="EMBL" id="TDZ17968.1"/>
    </source>
</evidence>
<dbReference type="EMBL" id="AMCV02000026">
    <property type="protein sequence ID" value="TDZ17968.1"/>
    <property type="molecule type" value="Genomic_DNA"/>
</dbReference>
<dbReference type="eggNOG" id="ENOG502T5HQ">
    <property type="taxonomic scope" value="Eukaryota"/>
</dbReference>
<gene>
    <name evidence="1" type="ORF">Cob_v009195</name>
</gene>
<reference evidence="2" key="1">
    <citation type="journal article" date="2013" name="New Phytol.">
        <title>Comparative genomic and transcriptomic analyses reveal the hemibiotrophic stage shift of Colletotrichum fungi.</title>
        <authorList>
            <person name="Gan P."/>
            <person name="Ikeda K."/>
            <person name="Irieda H."/>
            <person name="Narusaka M."/>
            <person name="O'Connell R.J."/>
            <person name="Narusaka Y."/>
            <person name="Takano Y."/>
            <person name="Kubo Y."/>
            <person name="Shirasu K."/>
        </authorList>
    </citation>
    <scope>NUCLEOTIDE SEQUENCE [LARGE SCALE GENOMIC DNA]</scope>
    <source>
        <strain evidence="2">104-T / ATCC 96160 / CBS 514.97 / LARS 414 / MAFF 240422</strain>
    </source>
</reference>
<proteinExistence type="predicted"/>
<sequence>MRFSTFISAAATLMAGVEGYLFSVGVPKTIKAGEVFNASVTAGSLGVRQDVMVWGYTRYDYEWNNFPSIGSVGNIFAKTNLNEVLTGSYLGTIPNLKIPEGTQPGDYAIQAVILGYSGVYNQPSLETYFWNVTIGDVTSEERNWLQYTGENKRSCAVGA</sequence>
<reference evidence="2" key="2">
    <citation type="journal article" date="2019" name="Mol. Plant Microbe Interact.">
        <title>Genome sequence resources for four phytopathogenic fungi from the Colletotrichum orbiculare species complex.</title>
        <authorList>
            <person name="Gan P."/>
            <person name="Tsushima A."/>
            <person name="Narusaka M."/>
            <person name="Narusaka Y."/>
            <person name="Takano Y."/>
            <person name="Kubo Y."/>
            <person name="Shirasu K."/>
        </authorList>
    </citation>
    <scope>GENOME REANNOTATION</scope>
    <source>
        <strain evidence="2">104-T / ATCC 96160 / CBS 514.97 / LARS 414 / MAFF 240422</strain>
    </source>
</reference>
<dbReference type="HOGENOM" id="CLU_1686431_0_0_1"/>
<protein>
    <submittedName>
        <fullName evidence="1">Uncharacterized protein</fullName>
    </submittedName>
</protein>
<dbReference type="OrthoDB" id="3913322at2759"/>